<dbReference type="EnsemblFungi" id="MAPG_02798T0">
    <property type="protein sequence ID" value="MAPG_02798T0"/>
    <property type="gene ID" value="MAPG_02798"/>
</dbReference>
<dbReference type="EMBL" id="ADBL01000679">
    <property type="status" value="NOT_ANNOTATED_CDS"/>
    <property type="molecule type" value="Genomic_DNA"/>
</dbReference>
<accession>A0A0C4DSC0</accession>
<evidence type="ECO:0000256" key="1">
    <source>
        <dbReference type="ARBA" id="ARBA00023242"/>
    </source>
</evidence>
<dbReference type="PANTHER" id="PTHR31668">
    <property type="entry name" value="GLUCOSE TRANSPORT TRANSCRIPTION REGULATOR RGT1-RELATED-RELATED"/>
    <property type="match status" value="1"/>
</dbReference>
<evidence type="ECO:0000313" key="3">
    <source>
        <dbReference type="EMBL" id="KLU83747.1"/>
    </source>
</evidence>
<dbReference type="PANTHER" id="PTHR31668:SF10">
    <property type="entry name" value="ZN(II)2CYS6 TRANSCRIPTION FACTOR (EUROFUNG)"/>
    <property type="match status" value="1"/>
</dbReference>
<dbReference type="GO" id="GO:0001080">
    <property type="term" value="P:nitrogen catabolite activation of transcription from RNA polymerase II promoter"/>
    <property type="evidence" value="ECO:0007669"/>
    <property type="project" value="TreeGrafter"/>
</dbReference>
<evidence type="ECO:0008006" key="6">
    <source>
        <dbReference type="Google" id="ProtNLM"/>
    </source>
</evidence>
<protein>
    <recommendedName>
        <fullName evidence="6">Transcription factor domain-containing protein</fullName>
    </recommendedName>
</protein>
<organism evidence="4 5">
    <name type="scientific">Magnaporthiopsis poae (strain ATCC 64411 / 73-15)</name>
    <name type="common">Kentucky bluegrass fungus</name>
    <name type="synonym">Magnaporthe poae</name>
    <dbReference type="NCBI Taxonomy" id="644358"/>
    <lineage>
        <taxon>Eukaryota</taxon>
        <taxon>Fungi</taxon>
        <taxon>Dikarya</taxon>
        <taxon>Ascomycota</taxon>
        <taxon>Pezizomycotina</taxon>
        <taxon>Sordariomycetes</taxon>
        <taxon>Sordariomycetidae</taxon>
        <taxon>Magnaporthales</taxon>
        <taxon>Magnaporthaceae</taxon>
        <taxon>Magnaporthiopsis</taxon>
    </lineage>
</organism>
<dbReference type="EMBL" id="GL876967">
    <property type="protein sequence ID" value="KLU83747.1"/>
    <property type="molecule type" value="Genomic_DNA"/>
</dbReference>
<feature type="compositionally biased region" description="Basic and acidic residues" evidence="2">
    <location>
        <begin position="1"/>
        <end position="10"/>
    </location>
</feature>
<gene>
    <name evidence="3" type="ORF">MAPG_02798</name>
</gene>
<reference evidence="4" key="4">
    <citation type="journal article" date="2015" name="G3 (Bethesda)">
        <title>Genome sequences of three phytopathogenic species of the Magnaporthaceae family of fungi.</title>
        <authorList>
            <person name="Okagaki L.H."/>
            <person name="Nunes C.C."/>
            <person name="Sailsbery J."/>
            <person name="Clay B."/>
            <person name="Brown D."/>
            <person name="John T."/>
            <person name="Oh Y."/>
            <person name="Young N."/>
            <person name="Fitzgerald M."/>
            <person name="Haas B.J."/>
            <person name="Zeng Q."/>
            <person name="Young S."/>
            <person name="Adiconis X."/>
            <person name="Fan L."/>
            <person name="Levin J.Z."/>
            <person name="Mitchell T.K."/>
            <person name="Okubara P.A."/>
            <person name="Farman M.L."/>
            <person name="Kohn L.M."/>
            <person name="Birren B."/>
            <person name="Ma L.-J."/>
            <person name="Dean R.A."/>
        </authorList>
    </citation>
    <scope>NUCLEOTIDE SEQUENCE</scope>
    <source>
        <strain evidence="4">ATCC 64411 / 73-15</strain>
    </source>
</reference>
<dbReference type="CDD" id="cd12148">
    <property type="entry name" value="fungal_TF_MHR"/>
    <property type="match status" value="1"/>
</dbReference>
<dbReference type="OrthoDB" id="3034343at2759"/>
<dbReference type="STRING" id="644358.A0A0C4DSC0"/>
<evidence type="ECO:0000313" key="5">
    <source>
        <dbReference type="Proteomes" id="UP000011715"/>
    </source>
</evidence>
<dbReference type="InterPro" id="IPR050797">
    <property type="entry name" value="Carb_Metab_Trans_Reg"/>
</dbReference>
<reference evidence="3" key="3">
    <citation type="submission" date="2011-03" db="EMBL/GenBank/DDBJ databases">
        <title>Annotation of Magnaporthe poae ATCC 64411.</title>
        <authorList>
            <person name="Ma L.-J."/>
            <person name="Dead R."/>
            <person name="Young S.K."/>
            <person name="Zeng Q."/>
            <person name="Gargeya S."/>
            <person name="Fitzgerald M."/>
            <person name="Haas B."/>
            <person name="Abouelleil A."/>
            <person name="Alvarado L."/>
            <person name="Arachchi H.M."/>
            <person name="Berlin A."/>
            <person name="Brown A."/>
            <person name="Chapman S.B."/>
            <person name="Chen Z."/>
            <person name="Dunbar C."/>
            <person name="Freedman E."/>
            <person name="Gearin G."/>
            <person name="Gellesch M."/>
            <person name="Goldberg J."/>
            <person name="Griggs A."/>
            <person name="Gujja S."/>
            <person name="Heiman D."/>
            <person name="Howarth C."/>
            <person name="Larson L."/>
            <person name="Lui A."/>
            <person name="MacDonald P.J.P."/>
            <person name="Mehta T."/>
            <person name="Montmayeur A."/>
            <person name="Murphy C."/>
            <person name="Neiman D."/>
            <person name="Pearson M."/>
            <person name="Priest M."/>
            <person name="Roberts A."/>
            <person name="Saif S."/>
            <person name="Shea T."/>
            <person name="Shenoy N."/>
            <person name="Sisk P."/>
            <person name="Stolte C."/>
            <person name="Sykes S."/>
            <person name="Yandava C."/>
            <person name="Wortman J."/>
            <person name="Nusbaum C."/>
            <person name="Birren B."/>
        </authorList>
    </citation>
    <scope>NUCLEOTIDE SEQUENCE</scope>
    <source>
        <strain evidence="3">ATCC 64411</strain>
    </source>
</reference>
<evidence type="ECO:0000256" key="2">
    <source>
        <dbReference type="SAM" id="MobiDB-lite"/>
    </source>
</evidence>
<proteinExistence type="predicted"/>
<dbReference type="Proteomes" id="UP000011715">
    <property type="component" value="Unassembled WGS sequence"/>
</dbReference>
<dbReference type="eggNOG" id="ENOG502QW96">
    <property type="taxonomic scope" value="Eukaryota"/>
</dbReference>
<dbReference type="GO" id="GO:0005634">
    <property type="term" value="C:nucleus"/>
    <property type="evidence" value="ECO:0007669"/>
    <property type="project" value="TreeGrafter"/>
</dbReference>
<reference evidence="4" key="5">
    <citation type="submission" date="2015-06" db="UniProtKB">
        <authorList>
            <consortium name="EnsemblFungi"/>
        </authorList>
    </citation>
    <scope>IDENTIFICATION</scope>
    <source>
        <strain evidence="4">ATCC 64411</strain>
    </source>
</reference>
<reference evidence="3" key="2">
    <citation type="submission" date="2010-05" db="EMBL/GenBank/DDBJ databases">
        <title>The Genome Sequence of Magnaporthe poae strain ATCC 64411.</title>
        <authorList>
            <consortium name="The Broad Institute Genome Sequencing Platform"/>
            <consortium name="Broad Institute Genome Sequencing Center for Infectious Disease"/>
            <person name="Ma L.-J."/>
            <person name="Dead R."/>
            <person name="Young S."/>
            <person name="Zeng Q."/>
            <person name="Koehrsen M."/>
            <person name="Alvarado L."/>
            <person name="Berlin A."/>
            <person name="Chapman S.B."/>
            <person name="Chen Z."/>
            <person name="Freedman E."/>
            <person name="Gellesch M."/>
            <person name="Goldberg J."/>
            <person name="Griggs A."/>
            <person name="Gujja S."/>
            <person name="Heilman E.R."/>
            <person name="Heiman D."/>
            <person name="Hepburn T."/>
            <person name="Howarth C."/>
            <person name="Jen D."/>
            <person name="Larson L."/>
            <person name="Mehta T."/>
            <person name="Neiman D."/>
            <person name="Pearson M."/>
            <person name="Roberts A."/>
            <person name="Saif S."/>
            <person name="Shea T."/>
            <person name="Shenoy N."/>
            <person name="Sisk P."/>
            <person name="Stolte C."/>
            <person name="Sykes S."/>
            <person name="Walk T."/>
            <person name="White J."/>
            <person name="Yandava C."/>
            <person name="Haas B."/>
            <person name="Nusbaum C."/>
            <person name="Birren B."/>
        </authorList>
    </citation>
    <scope>NUCLEOTIDE SEQUENCE</scope>
    <source>
        <strain evidence="3">ATCC 64411</strain>
    </source>
</reference>
<feature type="region of interest" description="Disordered" evidence="2">
    <location>
        <begin position="1"/>
        <end position="25"/>
    </location>
</feature>
<sequence>MLPLLHDLRRAPANNTSRKRRDLESDLEEWESNLPDYLRERGRNNGGRSPVSGSSSLWLGFLAMKMLLCRINLREVSRASNPPDSEERGHHLSKLRKAAESVVDFICSLSEQNLAEWWSPYTAYHLSSVTFLLLRCAIETTDPAISDSCRSSLERLRVRLLEARDKSGWELGDVCLAQTEESATKVINTYHNHNSNSNNNNLAAGAQPYSPSSPAAPSVNPGGAGVGVLPLGLPHAAGVLPLSAASLQQDPGIMLPGGGAGPYVFTPQNLTSYNAVDPIGYPWADLWDMFNSDGAVLN</sequence>
<name>A0A0C4DSC0_MAGP6</name>
<keyword evidence="1" id="KW-0539">Nucleus</keyword>
<evidence type="ECO:0000313" key="4">
    <source>
        <dbReference type="EnsemblFungi" id="MAPG_02798T0"/>
    </source>
</evidence>
<dbReference type="VEuPathDB" id="FungiDB:MAPG_02798"/>
<dbReference type="AlphaFoldDB" id="A0A0C4DSC0"/>
<reference evidence="5" key="1">
    <citation type="submission" date="2010-05" db="EMBL/GenBank/DDBJ databases">
        <title>The genome sequence of Magnaporthe poae strain ATCC 64411.</title>
        <authorList>
            <person name="Ma L.-J."/>
            <person name="Dead R."/>
            <person name="Young S."/>
            <person name="Zeng Q."/>
            <person name="Koehrsen M."/>
            <person name="Alvarado L."/>
            <person name="Berlin A."/>
            <person name="Chapman S.B."/>
            <person name="Chen Z."/>
            <person name="Freedman E."/>
            <person name="Gellesch M."/>
            <person name="Goldberg J."/>
            <person name="Griggs A."/>
            <person name="Gujja S."/>
            <person name="Heilman E.R."/>
            <person name="Heiman D."/>
            <person name="Hepburn T."/>
            <person name="Howarth C."/>
            <person name="Jen D."/>
            <person name="Larson L."/>
            <person name="Mehta T."/>
            <person name="Neiman D."/>
            <person name="Pearson M."/>
            <person name="Roberts A."/>
            <person name="Saif S."/>
            <person name="Shea T."/>
            <person name="Shenoy N."/>
            <person name="Sisk P."/>
            <person name="Stolte C."/>
            <person name="Sykes S."/>
            <person name="Walk T."/>
            <person name="White J."/>
            <person name="Yandava C."/>
            <person name="Haas B."/>
            <person name="Nusbaum C."/>
            <person name="Birren B."/>
        </authorList>
    </citation>
    <scope>NUCLEOTIDE SEQUENCE [LARGE SCALE GENOMIC DNA]</scope>
    <source>
        <strain evidence="5">ATCC 64411 / 73-15</strain>
    </source>
</reference>
<keyword evidence="5" id="KW-1185">Reference proteome</keyword>
<feature type="region of interest" description="Disordered" evidence="2">
    <location>
        <begin position="197"/>
        <end position="220"/>
    </location>
</feature>